<name>A0AA36GBT8_9BILA</name>
<reference evidence="2" key="1">
    <citation type="submission" date="2023-06" db="EMBL/GenBank/DDBJ databases">
        <authorList>
            <person name="Delattre M."/>
        </authorList>
    </citation>
    <scope>NUCLEOTIDE SEQUENCE</scope>
    <source>
        <strain evidence="2">AF72</strain>
    </source>
</reference>
<proteinExistence type="predicted"/>
<feature type="non-terminal residue" evidence="2">
    <location>
        <position position="1"/>
    </location>
</feature>
<comment type="caution">
    <text evidence="2">The sequence shown here is derived from an EMBL/GenBank/DDBJ whole genome shotgun (WGS) entry which is preliminary data.</text>
</comment>
<feature type="signal peptide" evidence="1">
    <location>
        <begin position="1"/>
        <end position="18"/>
    </location>
</feature>
<gene>
    <name evidence="2" type="ORF">MSPICULIGERA_LOCUS20972</name>
</gene>
<dbReference type="Proteomes" id="UP001177023">
    <property type="component" value="Unassembled WGS sequence"/>
</dbReference>
<keyword evidence="1" id="KW-0732">Signal</keyword>
<evidence type="ECO:0000313" key="3">
    <source>
        <dbReference type="Proteomes" id="UP001177023"/>
    </source>
</evidence>
<feature type="chain" id="PRO_5041463103" description="Secreted protein" evidence="1">
    <location>
        <begin position="19"/>
        <end position="83"/>
    </location>
</feature>
<evidence type="ECO:0008006" key="4">
    <source>
        <dbReference type="Google" id="ProtNLM"/>
    </source>
</evidence>
<accession>A0AA36GBT8</accession>
<sequence>MLVRLLLLALALVASSLAQLVQGSDAAPYVRRIRYPAIAARPFGYGNGQMMTSQHIVLPSQNVYDRYGGNYGPGLLTGMLLGR</sequence>
<dbReference type="AlphaFoldDB" id="A0AA36GBT8"/>
<organism evidence="2 3">
    <name type="scientific">Mesorhabditis spiculigera</name>
    <dbReference type="NCBI Taxonomy" id="96644"/>
    <lineage>
        <taxon>Eukaryota</taxon>
        <taxon>Metazoa</taxon>
        <taxon>Ecdysozoa</taxon>
        <taxon>Nematoda</taxon>
        <taxon>Chromadorea</taxon>
        <taxon>Rhabditida</taxon>
        <taxon>Rhabditina</taxon>
        <taxon>Rhabditomorpha</taxon>
        <taxon>Rhabditoidea</taxon>
        <taxon>Rhabditidae</taxon>
        <taxon>Mesorhabditinae</taxon>
        <taxon>Mesorhabditis</taxon>
    </lineage>
</organism>
<keyword evidence="3" id="KW-1185">Reference proteome</keyword>
<evidence type="ECO:0000256" key="1">
    <source>
        <dbReference type="SAM" id="SignalP"/>
    </source>
</evidence>
<dbReference type="EMBL" id="CATQJA010002664">
    <property type="protein sequence ID" value="CAJ0582842.1"/>
    <property type="molecule type" value="Genomic_DNA"/>
</dbReference>
<protein>
    <recommendedName>
        <fullName evidence="4">Secreted protein</fullName>
    </recommendedName>
</protein>
<evidence type="ECO:0000313" key="2">
    <source>
        <dbReference type="EMBL" id="CAJ0582842.1"/>
    </source>
</evidence>